<dbReference type="PANTHER" id="PTHR43252">
    <property type="entry name" value="TRANSCRIPTIONAL REGULATOR YQJI"/>
    <property type="match status" value="1"/>
</dbReference>
<feature type="domain" description="Transcription regulator PadR N-terminal" evidence="1">
    <location>
        <begin position="3"/>
        <end position="76"/>
    </location>
</feature>
<evidence type="ECO:0000313" key="2">
    <source>
        <dbReference type="EMBL" id="ACQ82398.1"/>
    </source>
</evidence>
<keyword evidence="3" id="KW-1185">Reference proteome</keyword>
<dbReference type="SUPFAM" id="SSF46785">
    <property type="entry name" value="Winged helix' DNA-binding domain"/>
    <property type="match status" value="1"/>
</dbReference>
<dbReference type="PANTHER" id="PTHR43252:SF6">
    <property type="entry name" value="NEGATIVE TRANSCRIPTION REGULATOR PADR"/>
    <property type="match status" value="1"/>
</dbReference>
<dbReference type="InterPro" id="IPR036388">
    <property type="entry name" value="WH-like_DNA-bd_sf"/>
</dbReference>
<dbReference type="AlphaFoldDB" id="C5C640"/>
<dbReference type="InterPro" id="IPR005149">
    <property type="entry name" value="Tscrpt_reg_PadR_N"/>
</dbReference>
<reference evidence="2 3" key="1">
    <citation type="journal article" date="2009" name="Stand. Genomic Sci.">
        <title>Complete genome sequence of Beutenbergia cavernae type strain (HKI 0122).</title>
        <authorList>
            <person name="Land M."/>
            <person name="Pukall R."/>
            <person name="Abt B."/>
            <person name="Goker M."/>
            <person name="Rohde M."/>
            <person name="Glavina Del Rio T."/>
            <person name="Tice H."/>
            <person name="Copeland A."/>
            <person name="Cheng J.F."/>
            <person name="Lucas S."/>
            <person name="Chen F."/>
            <person name="Nolan M."/>
            <person name="Bruce D."/>
            <person name="Goodwin L."/>
            <person name="Pitluck S."/>
            <person name="Ivanova N."/>
            <person name="Mavromatis K."/>
            <person name="Ovchinnikova G."/>
            <person name="Pati A."/>
            <person name="Chen A."/>
            <person name="Palaniappan K."/>
            <person name="Hauser L."/>
            <person name="Chang Y.J."/>
            <person name="Jefferies C.C."/>
            <person name="Saunders E."/>
            <person name="Brettin T."/>
            <person name="Detter J.C."/>
            <person name="Han C."/>
            <person name="Chain P."/>
            <person name="Bristow J."/>
            <person name="Eisen J.A."/>
            <person name="Markowitz V."/>
            <person name="Hugenholtz P."/>
            <person name="Kyrpides N.C."/>
            <person name="Klenk H.P."/>
            <person name="Lapidus A."/>
        </authorList>
    </citation>
    <scope>NUCLEOTIDE SEQUENCE [LARGE SCALE GENOMIC DNA]</scope>
    <source>
        <strain evidence="3">ATCC BAA-8 / DSM 12333 / NBRC 16432</strain>
    </source>
</reference>
<dbReference type="STRING" id="471853.Bcav_4159"/>
<evidence type="ECO:0000259" key="1">
    <source>
        <dbReference type="Pfam" id="PF03551"/>
    </source>
</evidence>
<proteinExistence type="predicted"/>
<dbReference type="InterPro" id="IPR036390">
    <property type="entry name" value="WH_DNA-bd_sf"/>
</dbReference>
<dbReference type="KEGG" id="bcv:Bcav_4159"/>
<dbReference type="HOGENOM" id="CLU_089258_0_1_11"/>
<protein>
    <submittedName>
        <fullName evidence="2">Transcriptional regulator, PadR-like family</fullName>
    </submittedName>
</protein>
<name>C5C640_BEUC1</name>
<gene>
    <name evidence="2" type="ordered locus">Bcav_4159</name>
</gene>
<dbReference type="EMBL" id="CP001618">
    <property type="protein sequence ID" value="ACQ82398.1"/>
    <property type="molecule type" value="Genomic_DNA"/>
</dbReference>
<accession>C5C640</accession>
<organism evidence="2 3">
    <name type="scientific">Beutenbergia cavernae (strain ATCC BAA-8 / DSM 12333 / CCUG 43141 / JCM 11478 / NBRC 16432 / NCIMB 13614 / HKI 0122)</name>
    <dbReference type="NCBI Taxonomy" id="471853"/>
    <lineage>
        <taxon>Bacteria</taxon>
        <taxon>Bacillati</taxon>
        <taxon>Actinomycetota</taxon>
        <taxon>Actinomycetes</taxon>
        <taxon>Micrococcales</taxon>
        <taxon>Beutenbergiaceae</taxon>
        <taxon>Beutenbergia</taxon>
    </lineage>
</organism>
<sequence length="176" mass="19069">MAVLGLLQPGPAHGFAIKRRYDELIGRDRELKYGQVYSTLARLERDGLASGVGVQPGGGGDRKVYAITDAGVTELETWLMTPQLPQARPAELVTRVVLALVAGRPAEPILDGQRRVYLARMRELTAARKGADAVARALADFEQAHLEADLRWIELAAARLGPMREALNTGEEATDG</sequence>
<dbReference type="Proteomes" id="UP000007962">
    <property type="component" value="Chromosome"/>
</dbReference>
<evidence type="ECO:0000313" key="3">
    <source>
        <dbReference type="Proteomes" id="UP000007962"/>
    </source>
</evidence>
<dbReference type="Gene3D" id="1.10.10.10">
    <property type="entry name" value="Winged helix-like DNA-binding domain superfamily/Winged helix DNA-binding domain"/>
    <property type="match status" value="1"/>
</dbReference>
<dbReference type="Pfam" id="PF03551">
    <property type="entry name" value="PadR"/>
    <property type="match status" value="1"/>
</dbReference>
<dbReference type="eggNOG" id="COG1695">
    <property type="taxonomic scope" value="Bacteria"/>
</dbReference>